<protein>
    <submittedName>
        <fullName evidence="6">DUF1232 domain-containing protein</fullName>
    </submittedName>
</protein>
<keyword evidence="4" id="KW-0472">Membrane</keyword>
<accession>A0A5D4XUA2</accession>
<comment type="caution">
    <text evidence="6">The sequence shown here is derived from an EMBL/GenBank/DDBJ whole genome shotgun (WGS) entry which is preliminary data.</text>
</comment>
<dbReference type="RefSeq" id="WP_149102921.1">
    <property type="nucleotide sequence ID" value="NZ_VTFT01000001.1"/>
</dbReference>
<dbReference type="OrthoDB" id="9813247at2"/>
<name>A0A5D4XUA2_9GAMM</name>
<dbReference type="AlphaFoldDB" id="A0A5D4XUA2"/>
<evidence type="ECO:0000313" key="6">
    <source>
        <dbReference type="EMBL" id="TYT26370.1"/>
    </source>
</evidence>
<evidence type="ECO:0000256" key="1">
    <source>
        <dbReference type="ARBA" id="ARBA00004127"/>
    </source>
</evidence>
<organism evidence="6 7">
    <name type="scientific">Luteimonas viscosa</name>
    <dbReference type="NCBI Taxonomy" id="1132694"/>
    <lineage>
        <taxon>Bacteria</taxon>
        <taxon>Pseudomonadati</taxon>
        <taxon>Pseudomonadota</taxon>
        <taxon>Gammaproteobacteria</taxon>
        <taxon>Lysobacterales</taxon>
        <taxon>Lysobacteraceae</taxon>
        <taxon>Luteimonas</taxon>
    </lineage>
</organism>
<evidence type="ECO:0000256" key="2">
    <source>
        <dbReference type="ARBA" id="ARBA00022692"/>
    </source>
</evidence>
<evidence type="ECO:0000259" key="5">
    <source>
        <dbReference type="Pfam" id="PF06803"/>
    </source>
</evidence>
<gene>
    <name evidence="6" type="ORF">FZO89_08910</name>
</gene>
<dbReference type="Proteomes" id="UP000324973">
    <property type="component" value="Unassembled WGS sequence"/>
</dbReference>
<reference evidence="6 7" key="1">
    <citation type="submission" date="2019-08" db="EMBL/GenBank/DDBJ databases">
        <title>Luteimonas viscosus sp. nov., isolated from soil of a sunflower field.</title>
        <authorList>
            <person name="Jianli Z."/>
            <person name="Ying Z."/>
        </authorList>
    </citation>
    <scope>NUCLEOTIDE SEQUENCE [LARGE SCALE GENOMIC DNA]</scope>
    <source>
        <strain evidence="6 7">XBU10</strain>
    </source>
</reference>
<dbReference type="InterPro" id="IPR010652">
    <property type="entry name" value="DUF1232"/>
</dbReference>
<dbReference type="EMBL" id="VTFT01000001">
    <property type="protein sequence ID" value="TYT26370.1"/>
    <property type="molecule type" value="Genomic_DNA"/>
</dbReference>
<evidence type="ECO:0000313" key="7">
    <source>
        <dbReference type="Proteomes" id="UP000324973"/>
    </source>
</evidence>
<proteinExistence type="predicted"/>
<evidence type="ECO:0000256" key="4">
    <source>
        <dbReference type="ARBA" id="ARBA00023136"/>
    </source>
</evidence>
<evidence type="ECO:0000256" key="3">
    <source>
        <dbReference type="ARBA" id="ARBA00022989"/>
    </source>
</evidence>
<feature type="domain" description="DUF1232" evidence="5">
    <location>
        <begin position="85"/>
        <end position="115"/>
    </location>
</feature>
<keyword evidence="3" id="KW-1133">Transmembrane helix</keyword>
<comment type="subcellular location">
    <subcellularLocation>
        <location evidence="1">Endomembrane system</location>
        <topology evidence="1">Multi-pass membrane protein</topology>
    </subcellularLocation>
</comment>
<keyword evidence="7" id="KW-1185">Reference proteome</keyword>
<dbReference type="Pfam" id="PF06803">
    <property type="entry name" value="DUF1232"/>
    <property type="match status" value="1"/>
</dbReference>
<keyword evidence="2" id="KW-0812">Transmembrane</keyword>
<dbReference type="GO" id="GO:0012505">
    <property type="term" value="C:endomembrane system"/>
    <property type="evidence" value="ECO:0007669"/>
    <property type="project" value="UniProtKB-SubCell"/>
</dbReference>
<sequence>MSLSLTIDLNDQDLEHFTAALKAAHKAAEHKSAEEIVTAAAGLLEGAQKVKTPDFIRERLVRLDDMIAMVRDEGWHLDEEDKQHVLSALVYFADPKDVIPDHVEVLGFLDDAIMIELCVRELKHELDAYDDFCDYREREATKRGIDPAAVGRADWLESRRDELVERMHARRSREGGGEFGMGYGSSSGYGKANYSRAWRPSLFKFR</sequence>